<proteinExistence type="inferred from homology"/>
<feature type="binding site" evidence="6">
    <location>
        <position position="185"/>
    </location>
    <ligand>
        <name>biotin</name>
        <dbReference type="ChEBI" id="CHEBI:57586"/>
    </ligand>
</feature>
<comment type="function">
    <text evidence="6">Acts both as a biotin--[acetyl-CoA-carboxylase] ligase and a biotin-operon repressor. In the presence of ATP, BirA activates biotin to form the BirA-biotinyl-5'-adenylate (BirA-bio-5'-AMP or holoBirA) complex. HoloBirA can either transfer the biotinyl moiety to the biotin carboxyl carrier protein (BCCP) subunit of acetyl-CoA carboxylase, or bind to the biotin operator site and inhibit transcription of the operon.</text>
</comment>
<dbReference type="GO" id="GO:0016874">
    <property type="term" value="F:ligase activity"/>
    <property type="evidence" value="ECO:0007669"/>
    <property type="project" value="UniProtKB-KW"/>
</dbReference>
<dbReference type="CDD" id="cd16442">
    <property type="entry name" value="BPL"/>
    <property type="match status" value="1"/>
</dbReference>
<keyword evidence="3 6" id="KW-0067">ATP-binding</keyword>
<keyword evidence="4 6" id="KW-0092">Biotin</keyword>
<keyword evidence="6" id="KW-0678">Repressor</keyword>
<feature type="binding site" evidence="6">
    <location>
        <begin position="91"/>
        <end position="93"/>
    </location>
    <ligand>
        <name>biotin</name>
        <dbReference type="ChEBI" id="CHEBI:57586"/>
    </ligand>
</feature>
<accession>A0ABQ1KUJ7</accession>
<reference evidence="9" key="1">
    <citation type="journal article" date="2019" name="Int. J. Syst. Evol. Microbiol.">
        <title>The Global Catalogue of Microorganisms (GCM) 10K type strain sequencing project: providing services to taxonomists for standard genome sequencing and annotation.</title>
        <authorList>
            <consortium name="The Broad Institute Genomics Platform"/>
            <consortium name="The Broad Institute Genome Sequencing Center for Infectious Disease"/>
            <person name="Wu L."/>
            <person name="Ma J."/>
        </authorList>
    </citation>
    <scope>NUCLEOTIDE SEQUENCE [LARGE SCALE GENOMIC DNA]</scope>
    <source>
        <strain evidence="9">CGMCC 1.15341</strain>
    </source>
</reference>
<dbReference type="Gene3D" id="3.30.930.10">
    <property type="entry name" value="Bira Bifunctional Protein, Domain 2"/>
    <property type="match status" value="1"/>
</dbReference>
<dbReference type="EC" id="6.3.4.15" evidence="6"/>
<comment type="similarity">
    <text evidence="6">Belongs to the biotin--protein ligase family.</text>
</comment>
<dbReference type="NCBIfam" id="TIGR00121">
    <property type="entry name" value="birA_ligase"/>
    <property type="match status" value="1"/>
</dbReference>
<organism evidence="8 9">
    <name type="scientific">Marinobacterium zhoushanense</name>
    <dbReference type="NCBI Taxonomy" id="1679163"/>
    <lineage>
        <taxon>Bacteria</taxon>
        <taxon>Pseudomonadati</taxon>
        <taxon>Pseudomonadota</taxon>
        <taxon>Gammaproteobacteria</taxon>
        <taxon>Oceanospirillales</taxon>
        <taxon>Oceanospirillaceae</taxon>
        <taxon>Marinobacterium</taxon>
    </lineage>
</organism>
<dbReference type="Pfam" id="PF08279">
    <property type="entry name" value="HTH_11"/>
    <property type="match status" value="1"/>
</dbReference>
<dbReference type="SUPFAM" id="SSF55681">
    <property type="entry name" value="Class II aaRS and biotin synthetases"/>
    <property type="match status" value="1"/>
</dbReference>
<evidence type="ECO:0000256" key="2">
    <source>
        <dbReference type="ARBA" id="ARBA00022741"/>
    </source>
</evidence>
<feature type="binding site" evidence="6">
    <location>
        <begin position="118"/>
        <end position="120"/>
    </location>
    <ligand>
        <name>biotin</name>
        <dbReference type="ChEBI" id="CHEBI:57586"/>
    </ligand>
</feature>
<dbReference type="EMBL" id="BMIJ01000009">
    <property type="protein sequence ID" value="GGC09771.1"/>
    <property type="molecule type" value="Genomic_DNA"/>
</dbReference>
<dbReference type="InterPro" id="IPR013196">
    <property type="entry name" value="HTH_11"/>
</dbReference>
<dbReference type="InterPro" id="IPR008988">
    <property type="entry name" value="Transcriptional_repressor_C"/>
</dbReference>
<gene>
    <name evidence="6 8" type="primary">birA</name>
    <name evidence="8" type="ORF">GCM10011352_40340</name>
</gene>
<sequence>MKIDNLLSLLSDGAFHSGRELGETLGISRSAVWKQIQRLEALGIEVYSVKGRGYRIPAGLDLLDQARFAEMLAPELVARLDRLEFTKEVESTNVLALAALRSGARNGLFAAEFQTRGRGRRGREWVSPYAANLCFSLAWRFSAGLAALEGLSLGVGLALREGLRRIGVEDVQLKWPNDLLSRGRKLGGILVEVSGDAAGECEVVIGVGLNVAMPAKQLEQISQPSIDVSSLVSSHPGRNRLLAILVESLIETLDTFESQGFAVMREQWQQANAHRDAAVRLISGVNEISGICRGVDDRGALLLESEGAVQAYYGGEISVRAQQG</sequence>
<feature type="DNA-binding region" description="H-T-H motif" evidence="6">
    <location>
        <begin position="18"/>
        <end position="37"/>
    </location>
</feature>
<keyword evidence="2 6" id="KW-0547">Nucleotide-binding</keyword>
<evidence type="ECO:0000256" key="5">
    <source>
        <dbReference type="ARBA" id="ARBA00047846"/>
    </source>
</evidence>
<dbReference type="Pfam" id="PF02237">
    <property type="entry name" value="BPL_C"/>
    <property type="match status" value="1"/>
</dbReference>
<dbReference type="SUPFAM" id="SSF50037">
    <property type="entry name" value="C-terminal domain of transcriptional repressors"/>
    <property type="match status" value="1"/>
</dbReference>
<evidence type="ECO:0000256" key="6">
    <source>
        <dbReference type="HAMAP-Rule" id="MF_00978"/>
    </source>
</evidence>
<evidence type="ECO:0000256" key="3">
    <source>
        <dbReference type="ARBA" id="ARBA00022840"/>
    </source>
</evidence>
<keyword evidence="9" id="KW-1185">Reference proteome</keyword>
<dbReference type="PANTHER" id="PTHR12835">
    <property type="entry name" value="BIOTIN PROTEIN LIGASE"/>
    <property type="match status" value="1"/>
</dbReference>
<evidence type="ECO:0000259" key="7">
    <source>
        <dbReference type="PROSITE" id="PS51733"/>
    </source>
</evidence>
<dbReference type="InterPro" id="IPR036390">
    <property type="entry name" value="WH_DNA-bd_sf"/>
</dbReference>
<keyword evidence="6" id="KW-0804">Transcription</keyword>
<keyword evidence="6" id="KW-0805">Transcription regulation</keyword>
<dbReference type="Pfam" id="PF03099">
    <property type="entry name" value="BPL_LplA_LipB"/>
    <property type="match status" value="1"/>
</dbReference>
<protein>
    <recommendedName>
        <fullName evidence="6">Bifunctional ligase/repressor BirA</fullName>
    </recommendedName>
    <alternativeName>
        <fullName evidence="6">Biotin operon repressor</fullName>
    </alternativeName>
    <alternativeName>
        <fullName evidence="6">Biotin--[acetyl-CoA-carboxylase] ligase</fullName>
        <ecNumber evidence="6">6.3.4.15</ecNumber>
    </alternativeName>
    <alternativeName>
        <fullName evidence="6">Biotin--protein ligase</fullName>
    </alternativeName>
    <alternativeName>
        <fullName evidence="6">Biotin-[acetyl-CoA carboxylase] synthetase</fullName>
    </alternativeName>
</protein>
<dbReference type="InterPro" id="IPR004143">
    <property type="entry name" value="BPL_LPL_catalytic"/>
</dbReference>
<feature type="domain" description="BPL/LPL catalytic" evidence="7">
    <location>
        <begin position="60"/>
        <end position="257"/>
    </location>
</feature>
<dbReference type="InterPro" id="IPR004408">
    <property type="entry name" value="Biotin_CoA_COase_ligase"/>
</dbReference>
<feature type="binding site" evidence="6">
    <location>
        <position position="114"/>
    </location>
    <ligand>
        <name>biotin</name>
        <dbReference type="ChEBI" id="CHEBI:57586"/>
    </ligand>
</feature>
<dbReference type="InterPro" id="IPR003142">
    <property type="entry name" value="BPL_C"/>
</dbReference>
<dbReference type="InterPro" id="IPR045864">
    <property type="entry name" value="aa-tRNA-synth_II/BPL/LPL"/>
</dbReference>
<dbReference type="Gene3D" id="1.10.10.10">
    <property type="entry name" value="Winged helix-like DNA-binding domain superfamily/Winged helix DNA-binding domain"/>
    <property type="match status" value="1"/>
</dbReference>
<dbReference type="PANTHER" id="PTHR12835:SF5">
    <property type="entry name" value="BIOTIN--PROTEIN LIGASE"/>
    <property type="match status" value="1"/>
</dbReference>
<dbReference type="InterPro" id="IPR030855">
    <property type="entry name" value="Bifunct_BirA"/>
</dbReference>
<keyword evidence="6" id="KW-0238">DNA-binding</keyword>
<dbReference type="NCBIfam" id="NF008847">
    <property type="entry name" value="PRK11886.1-2"/>
    <property type="match status" value="1"/>
</dbReference>
<name>A0ABQ1KUJ7_9GAMM</name>
<dbReference type="Proteomes" id="UP000629025">
    <property type="component" value="Unassembled WGS sequence"/>
</dbReference>
<dbReference type="PROSITE" id="PS51733">
    <property type="entry name" value="BPL_LPL_CATALYTIC"/>
    <property type="match status" value="1"/>
</dbReference>
<dbReference type="RefSeq" id="WP_188751751.1">
    <property type="nucleotide sequence ID" value="NZ_BMIJ01000009.1"/>
</dbReference>
<evidence type="ECO:0000313" key="9">
    <source>
        <dbReference type="Proteomes" id="UP000629025"/>
    </source>
</evidence>
<evidence type="ECO:0000313" key="8">
    <source>
        <dbReference type="EMBL" id="GGC09771.1"/>
    </source>
</evidence>
<comment type="caution">
    <text evidence="8">The sequence shown here is derived from an EMBL/GenBank/DDBJ whole genome shotgun (WGS) entry which is preliminary data.</text>
</comment>
<dbReference type="Gene3D" id="2.30.30.100">
    <property type="match status" value="1"/>
</dbReference>
<dbReference type="SUPFAM" id="SSF46785">
    <property type="entry name" value="Winged helix' DNA-binding domain"/>
    <property type="match status" value="1"/>
</dbReference>
<comment type="catalytic activity">
    <reaction evidence="5 6">
        <text>biotin + L-lysyl-[protein] + ATP = N(6)-biotinyl-L-lysyl-[protein] + AMP + diphosphate + H(+)</text>
        <dbReference type="Rhea" id="RHEA:11756"/>
        <dbReference type="Rhea" id="RHEA-COMP:9752"/>
        <dbReference type="Rhea" id="RHEA-COMP:10505"/>
        <dbReference type="ChEBI" id="CHEBI:15378"/>
        <dbReference type="ChEBI" id="CHEBI:29969"/>
        <dbReference type="ChEBI" id="CHEBI:30616"/>
        <dbReference type="ChEBI" id="CHEBI:33019"/>
        <dbReference type="ChEBI" id="CHEBI:57586"/>
        <dbReference type="ChEBI" id="CHEBI:83144"/>
        <dbReference type="ChEBI" id="CHEBI:456215"/>
        <dbReference type="EC" id="6.3.4.15"/>
    </reaction>
</comment>
<dbReference type="HAMAP" id="MF_00978">
    <property type="entry name" value="Bifunct_BirA"/>
    <property type="match status" value="1"/>
</dbReference>
<keyword evidence="1 6" id="KW-0436">Ligase</keyword>
<dbReference type="InterPro" id="IPR036388">
    <property type="entry name" value="WH-like_DNA-bd_sf"/>
</dbReference>
<evidence type="ECO:0000256" key="4">
    <source>
        <dbReference type="ARBA" id="ARBA00023267"/>
    </source>
</evidence>
<evidence type="ECO:0000256" key="1">
    <source>
        <dbReference type="ARBA" id="ARBA00022598"/>
    </source>
</evidence>